<protein>
    <submittedName>
        <fullName evidence="1">Acylneuraminate cytidylyltransferase family protein</fullName>
    </submittedName>
</protein>
<organism evidence="1 2">
    <name type="scientific">Vibrio paracholerae</name>
    <dbReference type="NCBI Taxonomy" id="650003"/>
    <lineage>
        <taxon>Bacteria</taxon>
        <taxon>Pseudomonadati</taxon>
        <taxon>Pseudomonadota</taxon>
        <taxon>Gammaproteobacteria</taxon>
        <taxon>Vibrionales</taxon>
        <taxon>Vibrionaceae</taxon>
        <taxon>Vibrio</taxon>
    </lineage>
</organism>
<comment type="caution">
    <text evidence="1">The sequence shown here is derived from an EMBL/GenBank/DDBJ whole genome shotgun (WGS) entry which is preliminary data.</text>
</comment>
<keyword evidence="1" id="KW-0808">Transferase</keyword>
<dbReference type="RefSeq" id="WP_113611246.1">
    <property type="nucleotide sequence ID" value="NZ_CAWQMY010000011.1"/>
</dbReference>
<dbReference type="CDD" id="cd02513">
    <property type="entry name" value="CMP-NeuAc_Synthase"/>
    <property type="match status" value="1"/>
</dbReference>
<keyword evidence="1" id="KW-0548">Nucleotidyltransferase</keyword>
<dbReference type="AlphaFoldDB" id="A0ABD7FRS4"/>
<proteinExistence type="predicted"/>
<dbReference type="PANTHER" id="PTHR21485">
    <property type="entry name" value="HAD SUPERFAMILY MEMBERS CMAS AND KDSC"/>
    <property type="match status" value="1"/>
</dbReference>
<accession>A0ABD7FRS4</accession>
<sequence>MAVSVFLPCRQGSERVPNKNIKPFADTEHGLVSLKLRQLLACRSIDEVVLSTNDEAILKFASTVSDKKLRIHKRKDSLCTSTTSTDELVAHALELIPTGHILWTHVTSPFINTEQYQLIIEQYFGALEKGYDSLMTTTLIHGFLWNGEAPINYDRSQEKWPRTQTIEPVHEINSGVFLNSAENYQKFDDRIGCKPFLYTMDKITAHDIDWHEDFVIAEAIAKNGLAKL</sequence>
<dbReference type="InterPro" id="IPR029044">
    <property type="entry name" value="Nucleotide-diphossugar_trans"/>
</dbReference>
<evidence type="ECO:0000313" key="2">
    <source>
        <dbReference type="Proteomes" id="UP000252199"/>
    </source>
</evidence>
<evidence type="ECO:0000313" key="1">
    <source>
        <dbReference type="EMBL" id="RBM62447.1"/>
    </source>
</evidence>
<reference evidence="1 2" key="1">
    <citation type="submission" date="2018-06" db="EMBL/GenBank/DDBJ databases">
        <title>Draft genome sequences of nine Vibrio sp. clinical isolates from across the United States representing the closest known relative of Vibrio cholerae.</title>
        <authorList>
            <person name="Islam M.T."/>
            <person name="Liang K."/>
            <person name="Im M.S."/>
            <person name="Winkjer J."/>
            <person name="Busby S."/>
            <person name="Batra D."/>
            <person name="Rowe L."/>
            <person name="Tarr C.L."/>
            <person name="Boucher Y."/>
        </authorList>
    </citation>
    <scope>NUCLEOTIDE SEQUENCE [LARGE SCALE GENOMIC DNA]</scope>
    <source>
        <strain evidence="1 2">2017V-1110</strain>
    </source>
</reference>
<dbReference type="InterPro" id="IPR003329">
    <property type="entry name" value="Cytidylyl_trans"/>
</dbReference>
<dbReference type="Pfam" id="PF02348">
    <property type="entry name" value="CTP_transf_3"/>
    <property type="match status" value="1"/>
</dbReference>
<dbReference type="GO" id="GO:0016779">
    <property type="term" value="F:nucleotidyltransferase activity"/>
    <property type="evidence" value="ECO:0007669"/>
    <property type="project" value="UniProtKB-KW"/>
</dbReference>
<dbReference type="Proteomes" id="UP000252199">
    <property type="component" value="Unassembled WGS sequence"/>
</dbReference>
<name>A0ABD7FRS4_9VIBR</name>
<dbReference type="SUPFAM" id="SSF53448">
    <property type="entry name" value="Nucleotide-diphospho-sugar transferases"/>
    <property type="match status" value="1"/>
</dbReference>
<dbReference type="PANTHER" id="PTHR21485:SF6">
    <property type="entry name" value="N-ACYLNEURAMINATE CYTIDYLYLTRANSFERASE-RELATED"/>
    <property type="match status" value="1"/>
</dbReference>
<gene>
    <name evidence="1" type="ORF">DLR72_16125</name>
</gene>
<dbReference type="Gene3D" id="3.90.550.10">
    <property type="entry name" value="Spore Coat Polysaccharide Biosynthesis Protein SpsA, Chain A"/>
    <property type="match status" value="1"/>
</dbReference>
<dbReference type="InterPro" id="IPR050793">
    <property type="entry name" value="CMP-NeuNAc_synthase"/>
</dbReference>
<dbReference type="EMBL" id="QKKU01000108">
    <property type="protein sequence ID" value="RBM62447.1"/>
    <property type="molecule type" value="Genomic_DNA"/>
</dbReference>